<dbReference type="GO" id="GO:0000981">
    <property type="term" value="F:DNA-binding transcription factor activity, RNA polymerase II-specific"/>
    <property type="evidence" value="ECO:0007669"/>
    <property type="project" value="InterPro"/>
</dbReference>
<dbReference type="SUPFAM" id="SSF57701">
    <property type="entry name" value="Zn2/Cys6 DNA-binding domain"/>
    <property type="match status" value="1"/>
</dbReference>
<dbReference type="GO" id="GO:0045944">
    <property type="term" value="P:positive regulation of transcription by RNA polymerase II"/>
    <property type="evidence" value="ECO:0007669"/>
    <property type="project" value="TreeGrafter"/>
</dbReference>
<dbReference type="Pfam" id="PF04082">
    <property type="entry name" value="Fungal_trans"/>
    <property type="match status" value="1"/>
</dbReference>
<comment type="subcellular location">
    <subcellularLocation>
        <location evidence="1">Nucleus</location>
    </subcellularLocation>
</comment>
<evidence type="ECO:0000313" key="11">
    <source>
        <dbReference type="Proteomes" id="UP000258309"/>
    </source>
</evidence>
<dbReference type="STRING" id="5539.A0A3E2H6I9"/>
<dbReference type="GO" id="GO:0043565">
    <property type="term" value="F:sequence-specific DNA binding"/>
    <property type="evidence" value="ECO:0007669"/>
    <property type="project" value="TreeGrafter"/>
</dbReference>
<keyword evidence="5" id="KW-0238">DNA-binding</keyword>
<dbReference type="InterPro" id="IPR007219">
    <property type="entry name" value="XnlR_reg_dom"/>
</dbReference>
<keyword evidence="8" id="KW-0408">Iron</keyword>
<dbReference type="InterPro" id="IPR002401">
    <property type="entry name" value="Cyt_P450_E_grp-I"/>
</dbReference>
<dbReference type="PROSITE" id="PS50048">
    <property type="entry name" value="ZN2_CY6_FUNGAL_2"/>
    <property type="match status" value="1"/>
</dbReference>
<evidence type="ECO:0000256" key="1">
    <source>
        <dbReference type="ARBA" id="ARBA00004123"/>
    </source>
</evidence>
<evidence type="ECO:0000256" key="5">
    <source>
        <dbReference type="ARBA" id="ARBA00023125"/>
    </source>
</evidence>
<dbReference type="CDD" id="cd00067">
    <property type="entry name" value="GAL4"/>
    <property type="match status" value="1"/>
</dbReference>
<dbReference type="CDD" id="cd11066">
    <property type="entry name" value="CYP_PhacA-like"/>
    <property type="match status" value="1"/>
</dbReference>
<evidence type="ECO:0000256" key="7">
    <source>
        <dbReference type="ARBA" id="ARBA00023242"/>
    </source>
</evidence>
<dbReference type="GO" id="GO:0005506">
    <property type="term" value="F:iron ion binding"/>
    <property type="evidence" value="ECO:0007669"/>
    <property type="project" value="InterPro"/>
</dbReference>
<keyword evidence="7" id="KW-0539">Nucleus</keyword>
<evidence type="ECO:0000256" key="6">
    <source>
        <dbReference type="ARBA" id="ARBA00023163"/>
    </source>
</evidence>
<gene>
    <name evidence="10" type="ORF">B7463_g7448</name>
</gene>
<dbReference type="EMBL" id="NCSJ02000147">
    <property type="protein sequence ID" value="RFU28891.1"/>
    <property type="molecule type" value="Genomic_DNA"/>
</dbReference>
<dbReference type="GO" id="GO:0004497">
    <property type="term" value="F:monooxygenase activity"/>
    <property type="evidence" value="ECO:0007669"/>
    <property type="project" value="InterPro"/>
</dbReference>
<dbReference type="Pfam" id="PF00067">
    <property type="entry name" value="p450"/>
    <property type="match status" value="1"/>
</dbReference>
<evidence type="ECO:0000256" key="3">
    <source>
        <dbReference type="ARBA" id="ARBA00022833"/>
    </source>
</evidence>
<dbReference type="InterPro" id="IPR036396">
    <property type="entry name" value="Cyt_P450_sf"/>
</dbReference>
<dbReference type="InterPro" id="IPR001128">
    <property type="entry name" value="Cyt_P450"/>
</dbReference>
<dbReference type="GO" id="GO:0006351">
    <property type="term" value="P:DNA-templated transcription"/>
    <property type="evidence" value="ECO:0007669"/>
    <property type="project" value="InterPro"/>
</dbReference>
<dbReference type="CDD" id="cd12148">
    <property type="entry name" value="fungal_TF_MHR"/>
    <property type="match status" value="1"/>
</dbReference>
<evidence type="ECO:0000256" key="8">
    <source>
        <dbReference type="PIRSR" id="PIRSR602401-1"/>
    </source>
</evidence>
<dbReference type="PANTHER" id="PTHR47782:SF12">
    <property type="entry name" value="ZN(II)2CYS6 TRANSCRIPTION FACTOR (EUROFUNG)"/>
    <property type="match status" value="1"/>
</dbReference>
<evidence type="ECO:0000256" key="4">
    <source>
        <dbReference type="ARBA" id="ARBA00023015"/>
    </source>
</evidence>
<keyword evidence="3" id="KW-0862">Zinc</keyword>
<dbReference type="GO" id="GO:0008270">
    <property type="term" value="F:zinc ion binding"/>
    <property type="evidence" value="ECO:0007669"/>
    <property type="project" value="InterPro"/>
</dbReference>
<dbReference type="SMART" id="SM00906">
    <property type="entry name" value="Fungal_trans"/>
    <property type="match status" value="1"/>
</dbReference>
<dbReference type="Pfam" id="PF00172">
    <property type="entry name" value="Zn_clus"/>
    <property type="match status" value="1"/>
</dbReference>
<proteinExistence type="predicted"/>
<dbReference type="PRINTS" id="PR00463">
    <property type="entry name" value="EP450I"/>
</dbReference>
<keyword evidence="8" id="KW-0349">Heme</keyword>
<dbReference type="AlphaFoldDB" id="A0A3E2H6I9"/>
<dbReference type="Gene3D" id="1.10.630.10">
    <property type="entry name" value="Cytochrome P450"/>
    <property type="match status" value="1"/>
</dbReference>
<keyword evidence="2 8" id="KW-0479">Metal-binding</keyword>
<dbReference type="GO" id="GO:0016705">
    <property type="term" value="F:oxidoreductase activity, acting on paired donors, with incorporation or reduction of molecular oxygen"/>
    <property type="evidence" value="ECO:0007669"/>
    <property type="project" value="InterPro"/>
</dbReference>
<keyword evidence="11" id="KW-1185">Reference proteome</keyword>
<evidence type="ECO:0000259" key="9">
    <source>
        <dbReference type="PROSITE" id="PS50048"/>
    </source>
</evidence>
<feature type="domain" description="Zn(2)-C6 fungal-type" evidence="9">
    <location>
        <begin position="14"/>
        <end position="44"/>
    </location>
</feature>
<keyword evidence="6" id="KW-0804">Transcription</keyword>
<comment type="cofactor">
    <cofactor evidence="8">
        <name>heme</name>
        <dbReference type="ChEBI" id="CHEBI:30413"/>
    </cofactor>
</comment>
<feature type="non-terminal residue" evidence="10">
    <location>
        <position position="1"/>
    </location>
</feature>
<dbReference type="SUPFAM" id="SSF48264">
    <property type="entry name" value="Cytochrome P450"/>
    <property type="match status" value="1"/>
</dbReference>
<organism evidence="10 11">
    <name type="scientific">Scytalidium lignicola</name>
    <name type="common">Hyphomycete</name>
    <dbReference type="NCBI Taxonomy" id="5539"/>
    <lineage>
        <taxon>Eukaryota</taxon>
        <taxon>Fungi</taxon>
        <taxon>Dikarya</taxon>
        <taxon>Ascomycota</taxon>
        <taxon>Pezizomycotina</taxon>
        <taxon>Leotiomycetes</taxon>
        <taxon>Leotiomycetes incertae sedis</taxon>
        <taxon>Scytalidium</taxon>
    </lineage>
</organism>
<dbReference type="InterPro" id="IPR036864">
    <property type="entry name" value="Zn2-C6_fun-type_DNA-bd_sf"/>
</dbReference>
<dbReference type="InterPro" id="IPR052202">
    <property type="entry name" value="Yeast_MetPath_Reg"/>
</dbReference>
<accession>A0A3E2H6I9</accession>
<evidence type="ECO:0000256" key="2">
    <source>
        <dbReference type="ARBA" id="ARBA00022723"/>
    </source>
</evidence>
<feature type="non-terminal residue" evidence="10">
    <location>
        <position position="1180"/>
    </location>
</feature>
<feature type="binding site" description="axial binding residue" evidence="8">
    <location>
        <position position="1099"/>
    </location>
    <ligand>
        <name>heme</name>
        <dbReference type="ChEBI" id="CHEBI:30413"/>
    </ligand>
    <ligandPart>
        <name>Fe</name>
        <dbReference type="ChEBI" id="CHEBI:18248"/>
    </ligandPart>
</feature>
<dbReference type="GO" id="GO:0020037">
    <property type="term" value="F:heme binding"/>
    <property type="evidence" value="ECO:0007669"/>
    <property type="project" value="InterPro"/>
</dbReference>
<dbReference type="Gene3D" id="4.10.240.10">
    <property type="entry name" value="Zn(2)-C6 fungal-type DNA-binding domain"/>
    <property type="match status" value="1"/>
</dbReference>
<dbReference type="OrthoDB" id="1055148at2759"/>
<dbReference type="PROSITE" id="PS00463">
    <property type="entry name" value="ZN2_CY6_FUNGAL_1"/>
    <property type="match status" value="1"/>
</dbReference>
<name>A0A3E2H6I9_SCYLI</name>
<comment type="caution">
    <text evidence="10">The sequence shown here is derived from an EMBL/GenBank/DDBJ whole genome shotgun (WGS) entry which is preliminary data.</text>
</comment>
<keyword evidence="4" id="KW-0805">Transcription regulation</keyword>
<dbReference type="SMART" id="SM00066">
    <property type="entry name" value="GAL4"/>
    <property type="match status" value="1"/>
</dbReference>
<reference evidence="10 11" key="1">
    <citation type="submission" date="2018-05" db="EMBL/GenBank/DDBJ databases">
        <title>Draft genome sequence of Scytalidium lignicola DSM 105466, a ubiquitous saprotrophic fungus.</title>
        <authorList>
            <person name="Buettner E."/>
            <person name="Gebauer A.M."/>
            <person name="Hofrichter M."/>
            <person name="Liers C."/>
            <person name="Kellner H."/>
        </authorList>
    </citation>
    <scope>NUCLEOTIDE SEQUENCE [LARGE SCALE GENOMIC DNA]</scope>
    <source>
        <strain evidence="10 11">DSM 105466</strain>
    </source>
</reference>
<dbReference type="PANTHER" id="PTHR47782">
    <property type="entry name" value="ZN(II)2CYS6 TRANSCRIPTION FACTOR (EUROFUNG)-RELATED"/>
    <property type="match status" value="1"/>
</dbReference>
<evidence type="ECO:0000313" key="10">
    <source>
        <dbReference type="EMBL" id="RFU28891.1"/>
    </source>
</evidence>
<dbReference type="InterPro" id="IPR001138">
    <property type="entry name" value="Zn2Cys6_DnaBD"/>
</dbReference>
<dbReference type="GO" id="GO:0005634">
    <property type="term" value="C:nucleus"/>
    <property type="evidence" value="ECO:0007669"/>
    <property type="project" value="UniProtKB-SubCell"/>
</dbReference>
<protein>
    <recommendedName>
        <fullName evidence="9">Zn(2)-C6 fungal-type domain-containing protein</fullName>
    </recommendedName>
</protein>
<dbReference type="Proteomes" id="UP000258309">
    <property type="component" value="Unassembled WGS sequence"/>
</dbReference>
<sequence length="1180" mass="132932">MATPTVAAARSENSCRRCHQRKKKCDRLLPQCEACKKARVSCSFLDQGDHVGSFPIAYVRGLERRVRELEKQLSQFETLSPGRTFQSDYPIEKESRTESEFGLFTQDHDLLDFSSPAPVDLDLNQASPTATGGTRDRDASLAAELELLSLEATAERHLGSSSGVSFAKLTQAILRRLSPDKSSFVFEDDFELELIPDANAVSPPSLDFIGSHDINFLSLSSPPAFSSFPLWEQLGDPDLSESVSFPPEADTARLTDFYWAHSHTLYPIIHKNEFMKVLWRVYEDPQDPHAQSPLWLFRIWMVLAIGSTAYSSVSLVDESESVMFFNRAMTYFEGALGCGDMAALEVLMLQVSYSFFNQIGPNTWFLVGVAARMALGMGLHTSSAYQNVPVNVSEHRKRLFFSLYMMDRMVSMALGRPFAMRDDDIDVEPFADADDENIKPDKIIPQGLLQPSSMAVPLHILALRRIASEIGEKVYSSNKTRSLSPEQRDQIIQDIHKKLIEWRRSMPFPLPDSQSRVPHLITSWFDLNYYTHVTMLYRPSPLCPTLDIAKIKILAEASAMSIRQATNMHHQQRFAYNWLNLFGVFTSSLTLMYSITVQPDLTSVLSQTDALNDLELAMELLGFVSCCPVFTLPGSKMNSSPDLSFDHLAGVVPRTYAVYFGTVLFLYLLYRWSVSTDIPYIKGIPEIPGAIPIVGHLLKLGDDHASVCEGWWKKSGDSVFQIRLGNTRAVVVNSFDDCRKMLVGNQSALIDRPKLYTFHGIISSTQGFTIGSSPWDESCKNKRKAAGTALGRPALRSYYPMFDLESYCIVRDLWRDSKQGDLELNIRPFIQRYALNTTLTLCYGIRMDEVYDKLLREILFVGSAISLLRSASENYQDYVPILRYLPNNKKNIRSKELRDRRDVYLNLLLDKVRDMIKMGTDKPCISSAILKDEETKLTGVEVSSICLSLVSGGFETIPGTLTSCLGSLSTPEGQIWQERAYQDIKRYYPDIREAWKSSYQEEKVPYINAIIKEAGRYYTVSSMSLPRKTVSEVNWNGAIIPPKTMVLINAQAGNHDVGHFGTDAGKFDPERFLDSIDPPVETPSIGLNHLSFGAGARACSGQFITPRLLYTALVRIITSFKIVASETEPPNTDYVDYNQFKTALVAIPRDFKVKLIPRDPELVEECLKDAQLRTVDHYRE</sequence>